<name>A0A9P5YM87_9AGAR</name>
<dbReference type="AlphaFoldDB" id="A0A9P5YM87"/>
<keyword evidence="2" id="KW-1185">Reference proteome</keyword>
<dbReference type="Proteomes" id="UP000807469">
    <property type="component" value="Unassembled WGS sequence"/>
</dbReference>
<dbReference type="EMBL" id="MU156212">
    <property type="protein sequence ID" value="KAF9470165.1"/>
    <property type="molecule type" value="Genomic_DNA"/>
</dbReference>
<reference evidence="1" key="1">
    <citation type="submission" date="2020-11" db="EMBL/GenBank/DDBJ databases">
        <authorList>
            <consortium name="DOE Joint Genome Institute"/>
            <person name="Ahrendt S."/>
            <person name="Riley R."/>
            <person name="Andreopoulos W."/>
            <person name="Labutti K."/>
            <person name="Pangilinan J."/>
            <person name="Ruiz-Duenas F.J."/>
            <person name="Barrasa J.M."/>
            <person name="Sanchez-Garcia M."/>
            <person name="Camarero S."/>
            <person name="Miyauchi S."/>
            <person name="Serrano A."/>
            <person name="Linde D."/>
            <person name="Babiker R."/>
            <person name="Drula E."/>
            <person name="Ayuso-Fernandez I."/>
            <person name="Pacheco R."/>
            <person name="Padilla G."/>
            <person name="Ferreira P."/>
            <person name="Barriuso J."/>
            <person name="Kellner H."/>
            <person name="Castanera R."/>
            <person name="Alfaro M."/>
            <person name="Ramirez L."/>
            <person name="Pisabarro A.G."/>
            <person name="Kuo A."/>
            <person name="Tritt A."/>
            <person name="Lipzen A."/>
            <person name="He G."/>
            <person name="Yan M."/>
            <person name="Ng V."/>
            <person name="Cullen D."/>
            <person name="Martin F."/>
            <person name="Rosso M.-N."/>
            <person name="Henrissat B."/>
            <person name="Hibbett D."/>
            <person name="Martinez A.T."/>
            <person name="Grigoriev I.V."/>
        </authorList>
    </citation>
    <scope>NUCLEOTIDE SEQUENCE</scope>
    <source>
        <strain evidence="1">CIRM-BRFM 674</strain>
    </source>
</reference>
<evidence type="ECO:0000313" key="2">
    <source>
        <dbReference type="Proteomes" id="UP000807469"/>
    </source>
</evidence>
<protein>
    <submittedName>
        <fullName evidence="1">Uncharacterized protein</fullName>
    </submittedName>
</protein>
<organism evidence="1 2">
    <name type="scientific">Pholiota conissans</name>
    <dbReference type="NCBI Taxonomy" id="109636"/>
    <lineage>
        <taxon>Eukaryota</taxon>
        <taxon>Fungi</taxon>
        <taxon>Dikarya</taxon>
        <taxon>Basidiomycota</taxon>
        <taxon>Agaricomycotina</taxon>
        <taxon>Agaricomycetes</taxon>
        <taxon>Agaricomycetidae</taxon>
        <taxon>Agaricales</taxon>
        <taxon>Agaricineae</taxon>
        <taxon>Strophariaceae</taxon>
        <taxon>Pholiota</taxon>
    </lineage>
</organism>
<proteinExistence type="predicted"/>
<dbReference type="OrthoDB" id="3048899at2759"/>
<sequence length="458" mass="52597">MGLSPARAEVPFSNLDALYMRLLESCPHAALQILGVVLAGITRISHVESLLSLQLGDVTLALAPLNSIIDINKYDYISLSHASFGDFLADMTRSSLFYINILAVREDIISTCVSMVMNPKLIVNNTFDNYLGAIIDGILRNTPLTEKIRESLMQLSLPHIWSICEFEPCGAQQSQHRRPSWRSNFINIFLNAINPVWRKPKDNMQPSECEKEFQIIRQFHLSAFQPIFESEFNKYYRETELMHLAVLVTIVDEKSLRFDVLPHFSMAVQGLLQFSESSLWIDECIFSMATLNRHIHHYFQRLWTPIPDDLYAQTALKMLIGLCNYSPHYIRFRSHSVNQKKAISHRHGTIYPKPSHTPHLPQTLRLQRAKRHQYGVKLCTPEDGICYPYASPFTICQVGFILLPECLRRSSKSSELAEFIRSNGKKIPFIPKLTHEAIRAMHEYLARTQEDDSMDTSK</sequence>
<evidence type="ECO:0000313" key="1">
    <source>
        <dbReference type="EMBL" id="KAF9470165.1"/>
    </source>
</evidence>
<comment type="caution">
    <text evidence="1">The sequence shown here is derived from an EMBL/GenBank/DDBJ whole genome shotgun (WGS) entry which is preliminary data.</text>
</comment>
<gene>
    <name evidence="1" type="ORF">BDN70DRAFT_999016</name>
</gene>
<accession>A0A9P5YM87</accession>